<dbReference type="Gene3D" id="3.60.15.10">
    <property type="entry name" value="Ribonuclease Z/Hydroxyacylglutathione hydrolase-like"/>
    <property type="match status" value="1"/>
</dbReference>
<dbReference type="Proteomes" id="UP000183002">
    <property type="component" value="Unassembled WGS sequence"/>
</dbReference>
<dbReference type="CDD" id="cd07719">
    <property type="entry name" value="arylsulfatase_AtsA-like_MBL-fold"/>
    <property type="match status" value="1"/>
</dbReference>
<gene>
    <name evidence="3" type="ORF">SAMN05216227_100494</name>
</gene>
<name>A0A1H8C8D3_9RHOB</name>
<evidence type="ECO:0000259" key="2">
    <source>
        <dbReference type="SMART" id="SM00849"/>
    </source>
</evidence>
<keyword evidence="1" id="KW-0378">Hydrolase</keyword>
<dbReference type="Pfam" id="PF12706">
    <property type="entry name" value="Lactamase_B_2"/>
    <property type="match status" value="1"/>
</dbReference>
<evidence type="ECO:0000313" key="4">
    <source>
        <dbReference type="Proteomes" id="UP000183002"/>
    </source>
</evidence>
<dbReference type="InterPro" id="IPR001279">
    <property type="entry name" value="Metallo-B-lactamas"/>
</dbReference>
<protein>
    <submittedName>
        <fullName evidence="3">Ribonuclease BN, tRNA processing enzyme</fullName>
    </submittedName>
</protein>
<dbReference type="InterPro" id="IPR036866">
    <property type="entry name" value="RibonucZ/Hydroxyglut_hydro"/>
</dbReference>
<dbReference type="AlphaFoldDB" id="A0A1H8C8D3"/>
<proteinExistence type="predicted"/>
<evidence type="ECO:0000256" key="1">
    <source>
        <dbReference type="ARBA" id="ARBA00022801"/>
    </source>
</evidence>
<feature type="domain" description="Metallo-beta-lactamase" evidence="2">
    <location>
        <begin position="22"/>
        <end position="222"/>
    </location>
</feature>
<dbReference type="PANTHER" id="PTHR46018">
    <property type="entry name" value="ZINC PHOSPHODIESTERASE ELAC PROTEIN 1"/>
    <property type="match status" value="1"/>
</dbReference>
<keyword evidence="4" id="KW-1185">Reference proteome</keyword>
<accession>A0A1H8C8D3</accession>
<dbReference type="PANTHER" id="PTHR46018:SF2">
    <property type="entry name" value="ZINC PHOSPHODIESTERASE ELAC PROTEIN 1"/>
    <property type="match status" value="1"/>
</dbReference>
<dbReference type="SMART" id="SM00849">
    <property type="entry name" value="Lactamase_B"/>
    <property type="match status" value="1"/>
</dbReference>
<evidence type="ECO:0000313" key="3">
    <source>
        <dbReference type="EMBL" id="SEM91222.1"/>
    </source>
</evidence>
<dbReference type="EMBL" id="FOCO01000004">
    <property type="protein sequence ID" value="SEM91222.1"/>
    <property type="molecule type" value="Genomic_DNA"/>
</dbReference>
<dbReference type="RefSeq" id="WP_050517999.1">
    <property type="nucleotide sequence ID" value="NZ_FOCO01000004.1"/>
</dbReference>
<organism evidence="3 4">
    <name type="scientific">Pseudorhodobacter antarcticus</name>
    <dbReference type="NCBI Taxonomy" id="1077947"/>
    <lineage>
        <taxon>Bacteria</taxon>
        <taxon>Pseudomonadati</taxon>
        <taxon>Pseudomonadota</taxon>
        <taxon>Alphaproteobacteria</taxon>
        <taxon>Rhodobacterales</taxon>
        <taxon>Paracoccaceae</taxon>
        <taxon>Pseudorhodobacter</taxon>
    </lineage>
</organism>
<sequence length="281" mass="29421">MSDRVVLLGTKGGPALRAGGAMPTASLLEMDGRRVVVDCAIGVTKGLVEAGMDLRALDLIFITHLHSDHVLELGPLIHTAWTTGLKTPVTVYGPPGIDAYWAGFLASMAYDNAIRVADEGRVPLGDLVQVVVYGEGVVLDGPLRVSALRVPHPPVVDAFALRFEGARVVTFSGDTAYFPPLAEFARGSDVLVHEALLPAGVEAIIAKTGLGDKLRNHLFASHTKAVDVGRIAQAAGVGRLVLNHLVPADDAEITAADWLAEVAQTFAGDAAVGTDGMEILL</sequence>
<dbReference type="SUPFAM" id="SSF56281">
    <property type="entry name" value="Metallo-hydrolase/oxidoreductase"/>
    <property type="match status" value="1"/>
</dbReference>
<dbReference type="GO" id="GO:0042781">
    <property type="term" value="F:3'-tRNA processing endoribonuclease activity"/>
    <property type="evidence" value="ECO:0007669"/>
    <property type="project" value="TreeGrafter"/>
</dbReference>
<reference evidence="3 4" key="1">
    <citation type="submission" date="2016-10" db="EMBL/GenBank/DDBJ databases">
        <authorList>
            <person name="de Groot N.N."/>
        </authorList>
    </citation>
    <scope>NUCLEOTIDE SEQUENCE [LARGE SCALE GENOMIC DNA]</scope>
    <source>
        <strain evidence="3 4">CGMCC 1.10836</strain>
    </source>
</reference>
<dbReference type="STRING" id="1077947.SAMN05216227_100494"/>
<dbReference type="InterPro" id="IPR044094">
    <property type="entry name" value="AtsA-like_MBL-fold"/>
</dbReference>